<dbReference type="InterPro" id="IPR002575">
    <property type="entry name" value="Aminoglycoside_PTrfase"/>
</dbReference>
<dbReference type="Pfam" id="PF01636">
    <property type="entry name" value="APH"/>
    <property type="match status" value="1"/>
</dbReference>
<dbReference type="RefSeq" id="WP_165567002.1">
    <property type="nucleotide sequence ID" value="NZ_SAYU02000098.1"/>
</dbReference>
<comment type="caution">
    <text evidence="2">The sequence shown here is derived from an EMBL/GenBank/DDBJ whole genome shotgun (WGS) entry which is preliminary data.</text>
</comment>
<proteinExistence type="predicted"/>
<dbReference type="Proteomes" id="UP000287866">
    <property type="component" value="Unassembled WGS sequence"/>
</dbReference>
<dbReference type="SUPFAM" id="SSF56112">
    <property type="entry name" value="Protein kinase-like (PK-like)"/>
    <property type="match status" value="1"/>
</dbReference>
<evidence type="ECO:0000313" key="3">
    <source>
        <dbReference type="Proteomes" id="UP000287866"/>
    </source>
</evidence>
<feature type="domain" description="Aminoglycoside phosphotransferase" evidence="1">
    <location>
        <begin position="15"/>
        <end position="65"/>
    </location>
</feature>
<gene>
    <name evidence="2" type="ORF">EPD83_018875</name>
</gene>
<dbReference type="Gene3D" id="3.90.1200.10">
    <property type="match status" value="1"/>
</dbReference>
<name>A0A8T6R6E4_9MICO</name>
<feature type="non-terminal residue" evidence="2">
    <location>
        <position position="1"/>
    </location>
</feature>
<dbReference type="AlphaFoldDB" id="A0A8T6R6E4"/>
<dbReference type="InterPro" id="IPR011009">
    <property type="entry name" value="Kinase-like_dom_sf"/>
</dbReference>
<accession>A0A8T6R6E4</accession>
<reference evidence="2" key="1">
    <citation type="submission" date="2020-03" db="EMBL/GenBank/DDBJ databases">
        <title>Phycicoccus flavus sp. nov., a novel endophytic actinobacterium isolated from branch of Kandelia candel.</title>
        <authorList>
            <person name="Tuo L."/>
        </authorList>
    </citation>
    <scope>NUCLEOTIDE SEQUENCE</scope>
    <source>
        <strain evidence="2">CMS6Z-2</strain>
    </source>
</reference>
<evidence type="ECO:0000313" key="2">
    <source>
        <dbReference type="EMBL" id="NHA70099.1"/>
    </source>
</evidence>
<keyword evidence="3" id="KW-1185">Reference proteome</keyword>
<sequence length="130" mass="14124">DDDRSLLLSSLRGGCDALLDRGGPDQLLHGEPHPGNVLHTANGPVLIDLETCCHGPVEFDLAHAPESVALHYPELDPLAVQEARRVVLAMVASWRWDVLDRFPGGRRHGPRIVDLLRDGPPWPALGALTP</sequence>
<evidence type="ECO:0000259" key="1">
    <source>
        <dbReference type="Pfam" id="PF01636"/>
    </source>
</evidence>
<protein>
    <submittedName>
        <fullName evidence="2">Phosphotransferase</fullName>
    </submittedName>
</protein>
<organism evidence="2 3">
    <name type="scientific">Phycicoccus flavus</name>
    <dbReference type="NCBI Taxonomy" id="2502783"/>
    <lineage>
        <taxon>Bacteria</taxon>
        <taxon>Bacillati</taxon>
        <taxon>Actinomycetota</taxon>
        <taxon>Actinomycetes</taxon>
        <taxon>Micrococcales</taxon>
        <taxon>Intrasporangiaceae</taxon>
        <taxon>Phycicoccus</taxon>
    </lineage>
</organism>
<dbReference type="EMBL" id="SAYU02000098">
    <property type="protein sequence ID" value="NHA70099.1"/>
    <property type="molecule type" value="Genomic_DNA"/>
</dbReference>